<dbReference type="AlphaFoldDB" id="A0A261F4Z7"/>
<comment type="caution">
    <text evidence="2">The sequence shown here is derived from an EMBL/GenBank/DDBJ whole genome shotgun (WGS) entry which is preliminary data.</text>
</comment>
<dbReference type="PANTHER" id="PTHR43479:SF11">
    <property type="entry name" value="ACREF_ENVCD OPERON REPRESSOR-RELATED"/>
    <property type="match status" value="1"/>
</dbReference>
<name>A0A261F4Z7_9BIFI</name>
<organism evidence="2 3">
    <name type="scientific">Alloscardovia macacae</name>
    <dbReference type="NCBI Taxonomy" id="1160091"/>
    <lineage>
        <taxon>Bacteria</taxon>
        <taxon>Bacillati</taxon>
        <taxon>Actinomycetota</taxon>
        <taxon>Actinomycetes</taxon>
        <taxon>Bifidobacteriales</taxon>
        <taxon>Bifidobacteriaceae</taxon>
        <taxon>Alloscardovia</taxon>
    </lineage>
</organism>
<reference evidence="2 3" key="1">
    <citation type="journal article" date="2017" name="BMC Genomics">
        <title>Comparative genomic and phylogenomic analyses of the Bifidobacteriaceae family.</title>
        <authorList>
            <person name="Lugli G.A."/>
            <person name="Milani C."/>
            <person name="Turroni F."/>
            <person name="Duranti S."/>
            <person name="Mancabelli L."/>
            <person name="Mangifesta M."/>
            <person name="Ferrario C."/>
            <person name="Modesto M."/>
            <person name="Mattarelli P."/>
            <person name="Jiri K."/>
            <person name="van Sinderen D."/>
            <person name="Ventura M."/>
        </authorList>
    </citation>
    <scope>NUCLEOTIDE SEQUENCE [LARGE SCALE GENOMIC DNA]</scope>
    <source>
        <strain evidence="2 3">DSM 24762</strain>
    </source>
</reference>
<dbReference type="EMBL" id="MWWT01000005">
    <property type="protein sequence ID" value="OZG54192.1"/>
    <property type="molecule type" value="Genomic_DNA"/>
</dbReference>
<feature type="compositionally biased region" description="Basic and acidic residues" evidence="1">
    <location>
        <begin position="10"/>
        <end position="19"/>
    </location>
</feature>
<evidence type="ECO:0000256" key="1">
    <source>
        <dbReference type="SAM" id="MobiDB-lite"/>
    </source>
</evidence>
<accession>A0A261F4Z7</accession>
<proteinExistence type="predicted"/>
<dbReference type="Gene3D" id="1.10.357.10">
    <property type="entry name" value="Tetracycline Repressor, domain 2"/>
    <property type="match status" value="1"/>
</dbReference>
<dbReference type="InterPro" id="IPR050624">
    <property type="entry name" value="HTH-type_Tx_Regulator"/>
</dbReference>
<dbReference type="PANTHER" id="PTHR43479">
    <property type="entry name" value="ACREF/ENVCD OPERON REPRESSOR-RELATED"/>
    <property type="match status" value="1"/>
</dbReference>
<feature type="region of interest" description="Disordered" evidence="1">
    <location>
        <begin position="1"/>
        <end position="22"/>
    </location>
</feature>
<evidence type="ECO:0000313" key="2">
    <source>
        <dbReference type="EMBL" id="OZG54192.1"/>
    </source>
</evidence>
<keyword evidence="3" id="KW-1185">Reference proteome</keyword>
<protein>
    <submittedName>
        <fullName evidence="2">TetR family transcriptional regulator</fullName>
    </submittedName>
</protein>
<dbReference type="InterPro" id="IPR009057">
    <property type="entry name" value="Homeodomain-like_sf"/>
</dbReference>
<dbReference type="SUPFAM" id="SSF46689">
    <property type="entry name" value="Homeodomain-like"/>
    <property type="match status" value="1"/>
</dbReference>
<gene>
    <name evidence="2" type="ORF">ALMA_0653</name>
</gene>
<sequence length="235" mass="26589">MSSAGVISHDTGKIDHMAEQTHSPRWQRTHAAIQYAYTQLILTTSPERITVAELTAHARIHRKTFYPHYSSIEDVYAECVRIISDDMTSHLTALPRPFDYYDLSRIMFEYYTSTPTIEHIFTSPHTRRMADDIIAQNTLISRSIYNPYRNFTPAEQELINTFVVYSSVNVWRRWALSGKKVPMSQAITLLGRLIEHGIADLRAPYEPDQDAAIATYFAPATPSTAPSDSDSSSAG</sequence>
<evidence type="ECO:0000313" key="3">
    <source>
        <dbReference type="Proteomes" id="UP000243657"/>
    </source>
</evidence>
<dbReference type="Proteomes" id="UP000243657">
    <property type="component" value="Unassembled WGS sequence"/>
</dbReference>